<dbReference type="OMA" id="NAREHNF"/>
<dbReference type="Pfam" id="PF12796">
    <property type="entry name" value="Ank_2"/>
    <property type="match status" value="1"/>
</dbReference>
<proteinExistence type="predicted"/>
<evidence type="ECO:0000256" key="2">
    <source>
        <dbReference type="ARBA" id="ARBA00023043"/>
    </source>
</evidence>
<feature type="repeat" description="ANK" evidence="3">
    <location>
        <begin position="63"/>
        <end position="95"/>
    </location>
</feature>
<dbReference type="InParanoid" id="F0YFI6"/>
<feature type="non-terminal residue" evidence="4">
    <location>
        <position position="1"/>
    </location>
</feature>
<gene>
    <name evidence="4" type="ORF">AURANDRAFT_14899</name>
</gene>
<dbReference type="EMBL" id="GL833136">
    <property type="protein sequence ID" value="EGB06249.1"/>
    <property type="molecule type" value="Genomic_DNA"/>
</dbReference>
<protein>
    <submittedName>
        <fullName evidence="4">Uncharacterized protein</fullName>
    </submittedName>
</protein>
<reference evidence="4 5" key="1">
    <citation type="journal article" date="2011" name="Proc. Natl. Acad. Sci. U.S.A.">
        <title>Niche of harmful alga Aureococcus anophagefferens revealed through ecogenomics.</title>
        <authorList>
            <person name="Gobler C.J."/>
            <person name="Berry D.L."/>
            <person name="Dyhrman S.T."/>
            <person name="Wilhelm S.W."/>
            <person name="Salamov A."/>
            <person name="Lobanov A.V."/>
            <person name="Zhang Y."/>
            <person name="Collier J.L."/>
            <person name="Wurch L.L."/>
            <person name="Kustka A.B."/>
            <person name="Dill B.D."/>
            <person name="Shah M."/>
            <person name="VerBerkmoes N.C."/>
            <person name="Kuo A."/>
            <person name="Terry A."/>
            <person name="Pangilinan J."/>
            <person name="Lindquist E.A."/>
            <person name="Lucas S."/>
            <person name="Paulsen I.T."/>
            <person name="Hattenrath-Lehmann T.K."/>
            <person name="Talmage S.C."/>
            <person name="Walker E.A."/>
            <person name="Koch F."/>
            <person name="Burson A.M."/>
            <person name="Marcoval M.A."/>
            <person name="Tang Y.Z."/>
            <person name="Lecleir G.R."/>
            <person name="Coyne K.J."/>
            <person name="Berg G.M."/>
            <person name="Bertrand E.M."/>
            <person name="Saito M.A."/>
            <person name="Gladyshev V.N."/>
            <person name="Grigoriev I.V."/>
        </authorList>
    </citation>
    <scope>NUCLEOTIDE SEQUENCE [LARGE SCALE GENOMIC DNA]</scope>
    <source>
        <strain evidence="5">CCMP 1984</strain>
    </source>
</reference>
<dbReference type="KEGG" id="aaf:AURANDRAFT_14899"/>
<dbReference type="eggNOG" id="KOG4177">
    <property type="taxonomic scope" value="Eukaryota"/>
</dbReference>
<dbReference type="RefSeq" id="XP_009039196.1">
    <property type="nucleotide sequence ID" value="XM_009040948.1"/>
</dbReference>
<feature type="non-terminal residue" evidence="4">
    <location>
        <position position="104"/>
    </location>
</feature>
<evidence type="ECO:0000256" key="1">
    <source>
        <dbReference type="ARBA" id="ARBA00022737"/>
    </source>
</evidence>
<dbReference type="GeneID" id="20218440"/>
<keyword evidence="2 3" id="KW-0040">ANK repeat</keyword>
<dbReference type="PANTHER" id="PTHR24171">
    <property type="entry name" value="ANKYRIN REPEAT DOMAIN-CONTAINING PROTEIN 39-RELATED"/>
    <property type="match status" value="1"/>
</dbReference>
<keyword evidence="5" id="KW-1185">Reference proteome</keyword>
<dbReference type="SUPFAM" id="SSF48403">
    <property type="entry name" value="Ankyrin repeat"/>
    <property type="match status" value="1"/>
</dbReference>
<dbReference type="InterPro" id="IPR036770">
    <property type="entry name" value="Ankyrin_rpt-contain_sf"/>
</dbReference>
<dbReference type="PROSITE" id="PS50088">
    <property type="entry name" value="ANK_REPEAT"/>
    <property type="match status" value="3"/>
</dbReference>
<accession>F0YFI6</accession>
<feature type="repeat" description="ANK" evidence="3">
    <location>
        <begin position="30"/>
        <end position="62"/>
    </location>
</feature>
<dbReference type="OrthoDB" id="10254927at2759"/>
<name>F0YFI6_AURAN</name>
<dbReference type="Gene3D" id="1.25.40.20">
    <property type="entry name" value="Ankyrin repeat-containing domain"/>
    <property type="match status" value="2"/>
</dbReference>
<dbReference type="PANTHER" id="PTHR24171:SF10">
    <property type="entry name" value="ANKYRIN REPEAT DOMAIN-CONTAINING PROTEIN 29-LIKE"/>
    <property type="match status" value="1"/>
</dbReference>
<keyword evidence="1" id="KW-0677">Repeat</keyword>
<dbReference type="Proteomes" id="UP000002729">
    <property type="component" value="Unassembled WGS sequence"/>
</dbReference>
<dbReference type="AlphaFoldDB" id="F0YFI6"/>
<feature type="repeat" description="ANK" evidence="3">
    <location>
        <begin position="1"/>
        <end position="28"/>
    </location>
</feature>
<organism evidence="5">
    <name type="scientific">Aureococcus anophagefferens</name>
    <name type="common">Harmful bloom alga</name>
    <dbReference type="NCBI Taxonomy" id="44056"/>
    <lineage>
        <taxon>Eukaryota</taxon>
        <taxon>Sar</taxon>
        <taxon>Stramenopiles</taxon>
        <taxon>Ochrophyta</taxon>
        <taxon>Pelagophyceae</taxon>
        <taxon>Pelagomonadales</taxon>
        <taxon>Pelagomonadaceae</taxon>
        <taxon>Aureococcus</taxon>
    </lineage>
</organism>
<dbReference type="InterPro" id="IPR002110">
    <property type="entry name" value="Ankyrin_rpt"/>
</dbReference>
<evidence type="ECO:0000313" key="4">
    <source>
        <dbReference type="EMBL" id="EGB06249.1"/>
    </source>
</evidence>
<dbReference type="PROSITE" id="PS50297">
    <property type="entry name" value="ANK_REP_REGION"/>
    <property type="match status" value="3"/>
</dbReference>
<evidence type="ECO:0000313" key="5">
    <source>
        <dbReference type="Proteomes" id="UP000002729"/>
    </source>
</evidence>
<dbReference type="SMART" id="SM00248">
    <property type="entry name" value="ANK"/>
    <property type="match status" value="3"/>
</dbReference>
<sequence length="104" mass="10916">LHLAASEALAGMCEILLAEGADTNIQSTIDGAFSLHHAAQICSTACVRLLLRAGTDVNAREHNFLTPLHFASSKGRVDAAKLLIAAGANLEARDRQGTTPLRLA</sequence>
<evidence type="ECO:0000256" key="3">
    <source>
        <dbReference type="PROSITE-ProRule" id="PRU00023"/>
    </source>
</evidence>